<evidence type="ECO:0000313" key="4">
    <source>
        <dbReference type="EMBL" id="WGI37013.1"/>
    </source>
</evidence>
<dbReference type="InterPro" id="IPR002177">
    <property type="entry name" value="DPS_DNA-bd"/>
</dbReference>
<name>A0ABY8LUV6_9BACT</name>
<dbReference type="CDD" id="cd01043">
    <property type="entry name" value="DPS"/>
    <property type="match status" value="1"/>
</dbReference>
<organism evidence="4 5">
    <name type="scientific">Mesomycoplasma lagogenitalium</name>
    <dbReference type="NCBI Taxonomy" id="171286"/>
    <lineage>
        <taxon>Bacteria</taxon>
        <taxon>Bacillati</taxon>
        <taxon>Mycoplasmatota</taxon>
        <taxon>Mycoplasmoidales</taxon>
        <taxon>Metamycoplasmataceae</taxon>
        <taxon>Mesomycoplasma</taxon>
    </lineage>
</organism>
<dbReference type="InterPro" id="IPR008331">
    <property type="entry name" value="Ferritin_DPS_dom"/>
</dbReference>
<evidence type="ECO:0000313" key="5">
    <source>
        <dbReference type="Proteomes" id="UP001179842"/>
    </source>
</evidence>
<dbReference type="PRINTS" id="PR01346">
    <property type="entry name" value="HELNAPAPROT"/>
</dbReference>
<keyword evidence="5" id="KW-1185">Reference proteome</keyword>
<protein>
    <submittedName>
        <fullName evidence="4">DNA starvation/stationary phase protection protein</fullName>
    </submittedName>
</protein>
<evidence type="ECO:0000256" key="2">
    <source>
        <dbReference type="RuleBase" id="RU003875"/>
    </source>
</evidence>
<dbReference type="SUPFAM" id="SSF47240">
    <property type="entry name" value="Ferritin-like"/>
    <property type="match status" value="1"/>
</dbReference>
<accession>A0ABY8LUV6</accession>
<dbReference type="Gene3D" id="1.20.1260.10">
    <property type="match status" value="1"/>
</dbReference>
<dbReference type="RefSeq" id="WP_280102316.1">
    <property type="nucleotide sequence ID" value="NZ_CP122979.1"/>
</dbReference>
<dbReference type="InterPro" id="IPR009078">
    <property type="entry name" value="Ferritin-like_SF"/>
</dbReference>
<feature type="domain" description="Ferritin/DPS" evidence="3">
    <location>
        <begin position="4"/>
        <end position="92"/>
    </location>
</feature>
<dbReference type="Proteomes" id="UP001179842">
    <property type="component" value="Chromosome"/>
</dbReference>
<proteinExistence type="inferred from homology"/>
<sequence length="138" mass="16451">MEEINKLKKLQASLQVFYQKINNIHWNIKGLEFFEIHEITDKLKDDVLNFVDEVAEKIVMKDELAIGSYSEILKYSFLKEMESKYFDYKIAIFSIVEDLNQLLTFVEDENWSARVQPILDELLTSFDKWKWQFSALAK</sequence>
<reference evidence="4" key="1">
    <citation type="submission" date="2023-04" db="EMBL/GenBank/DDBJ databases">
        <title>Completed genome of Mycoplasma lagogenitalium type strain 12MS.</title>
        <authorList>
            <person name="Spergser J."/>
        </authorList>
    </citation>
    <scope>NUCLEOTIDE SEQUENCE</scope>
    <source>
        <strain evidence="4">12MS</strain>
    </source>
</reference>
<gene>
    <name evidence="4" type="ORF">QEG99_01870</name>
</gene>
<comment type="similarity">
    <text evidence="1 2">Belongs to the Dps family.</text>
</comment>
<evidence type="ECO:0000256" key="1">
    <source>
        <dbReference type="ARBA" id="ARBA00009497"/>
    </source>
</evidence>
<dbReference type="EMBL" id="CP122979">
    <property type="protein sequence ID" value="WGI37013.1"/>
    <property type="molecule type" value="Genomic_DNA"/>
</dbReference>
<dbReference type="PANTHER" id="PTHR42932:SF1">
    <property type="entry name" value="GENERAL STRESS PROTEIN 20U"/>
    <property type="match status" value="1"/>
</dbReference>
<dbReference type="Pfam" id="PF00210">
    <property type="entry name" value="Ferritin"/>
    <property type="match status" value="1"/>
</dbReference>
<dbReference type="PANTHER" id="PTHR42932">
    <property type="entry name" value="GENERAL STRESS PROTEIN 20U"/>
    <property type="match status" value="1"/>
</dbReference>
<dbReference type="InterPro" id="IPR012347">
    <property type="entry name" value="Ferritin-like"/>
</dbReference>
<evidence type="ECO:0000259" key="3">
    <source>
        <dbReference type="Pfam" id="PF00210"/>
    </source>
</evidence>
<dbReference type="PIRSF" id="PIRSF005900">
    <property type="entry name" value="Dps"/>
    <property type="match status" value="1"/>
</dbReference>